<sequence length="102" mass="11527">MSEGVHVVSHRSLKLPAPRAVTWDWQLRAECRSLDVNIFYTERPGQAEDAAKRICASCPVLASCRDYAITAHEPYGIWGGLNPRERANYRWRGSRLGSTRSP</sequence>
<evidence type="ECO:0000313" key="14">
    <source>
        <dbReference type="Proteomes" id="UP000279275"/>
    </source>
</evidence>
<dbReference type="PANTHER" id="PTHR38839">
    <property type="entry name" value="TRANSCRIPTIONAL REGULATOR WHID-RELATED"/>
    <property type="match status" value="1"/>
</dbReference>
<keyword evidence="11" id="KW-0963">Cytoplasm</keyword>
<keyword evidence="4 11" id="KW-0479">Metal-binding</keyword>
<keyword evidence="14" id="KW-1185">Reference proteome</keyword>
<comment type="subcellular location">
    <subcellularLocation>
        <location evidence="1 11">Cytoplasm</location>
    </subcellularLocation>
</comment>
<gene>
    <name evidence="11" type="primary">whiB</name>
    <name evidence="13" type="ORF">EBN03_28685</name>
</gene>
<keyword evidence="10 11" id="KW-0804">Transcription</keyword>
<name>A0A3M2KT66_9NOCA</name>
<feature type="domain" description="4Fe-4S Wbl-type" evidence="12">
    <location>
        <begin position="30"/>
        <end position="88"/>
    </location>
</feature>
<dbReference type="PROSITE" id="PS51674">
    <property type="entry name" value="4FE4S_WBL"/>
    <property type="match status" value="1"/>
</dbReference>
<organism evidence="13 14">
    <name type="scientific">Nocardia stercoris</name>
    <dbReference type="NCBI Taxonomy" id="2483361"/>
    <lineage>
        <taxon>Bacteria</taxon>
        <taxon>Bacillati</taxon>
        <taxon>Actinomycetota</taxon>
        <taxon>Actinomycetes</taxon>
        <taxon>Mycobacteriales</taxon>
        <taxon>Nocardiaceae</taxon>
        <taxon>Nocardia</taxon>
    </lineage>
</organism>
<dbReference type="GO" id="GO:0051539">
    <property type="term" value="F:4 iron, 4 sulfur cluster binding"/>
    <property type="evidence" value="ECO:0007669"/>
    <property type="project" value="UniProtKB-UniRule"/>
</dbReference>
<evidence type="ECO:0000256" key="5">
    <source>
        <dbReference type="ARBA" id="ARBA00023004"/>
    </source>
</evidence>
<dbReference type="GO" id="GO:0035731">
    <property type="term" value="F:dinitrosyl-iron complex binding"/>
    <property type="evidence" value="ECO:0007669"/>
    <property type="project" value="UniProtKB-UniRule"/>
</dbReference>
<keyword evidence="8 11" id="KW-0238">DNA-binding</keyword>
<reference evidence="13 14" key="1">
    <citation type="submission" date="2018-10" db="EMBL/GenBank/DDBJ databases">
        <title>Isolation from cow dung.</title>
        <authorList>
            <person name="Ling L."/>
        </authorList>
    </citation>
    <scope>NUCLEOTIDE SEQUENCE [LARGE SCALE GENOMIC DNA]</scope>
    <source>
        <strain evidence="13 14">NEAU-LL90</strain>
    </source>
</reference>
<dbReference type="AlphaFoldDB" id="A0A3M2KT66"/>
<dbReference type="GO" id="GO:0047134">
    <property type="term" value="F:protein-disulfide reductase [NAD(P)H] activity"/>
    <property type="evidence" value="ECO:0007669"/>
    <property type="project" value="TreeGrafter"/>
</dbReference>
<comment type="PTM">
    <text evidence="11">Upon Fe-S cluster removal intramolecular disulfide bonds are formed.</text>
</comment>
<dbReference type="GO" id="GO:0045454">
    <property type="term" value="P:cell redox homeostasis"/>
    <property type="evidence" value="ECO:0007669"/>
    <property type="project" value="TreeGrafter"/>
</dbReference>
<dbReference type="EMBL" id="RFFH01000018">
    <property type="protein sequence ID" value="RMI28852.1"/>
    <property type="molecule type" value="Genomic_DNA"/>
</dbReference>
<evidence type="ECO:0000259" key="12">
    <source>
        <dbReference type="PROSITE" id="PS51674"/>
    </source>
</evidence>
<evidence type="ECO:0000256" key="9">
    <source>
        <dbReference type="ARBA" id="ARBA00023157"/>
    </source>
</evidence>
<dbReference type="GO" id="GO:0003677">
    <property type="term" value="F:DNA binding"/>
    <property type="evidence" value="ECO:0007669"/>
    <property type="project" value="UniProtKB-UniRule"/>
</dbReference>
<keyword evidence="9 11" id="KW-1015">Disulfide bond</keyword>
<comment type="PTM">
    <text evidence="11">The Fe-S cluster can be nitrosylated by nitric oxide (NO).</text>
</comment>
<keyword evidence="5 11" id="KW-0408">Iron</keyword>
<dbReference type="InterPro" id="IPR003482">
    <property type="entry name" value="Whib"/>
</dbReference>
<feature type="binding site" evidence="11">
    <location>
        <position position="64"/>
    </location>
    <ligand>
        <name>[4Fe-4S] cluster</name>
        <dbReference type="ChEBI" id="CHEBI:49883"/>
    </ligand>
</feature>
<keyword evidence="3 11" id="KW-0004">4Fe-4S</keyword>
<evidence type="ECO:0000256" key="3">
    <source>
        <dbReference type="ARBA" id="ARBA00022485"/>
    </source>
</evidence>
<dbReference type="GO" id="GO:0046872">
    <property type="term" value="F:metal ion binding"/>
    <property type="evidence" value="ECO:0007669"/>
    <property type="project" value="UniProtKB-KW"/>
</dbReference>
<dbReference type="GO" id="GO:0005737">
    <property type="term" value="C:cytoplasm"/>
    <property type="evidence" value="ECO:0007669"/>
    <property type="project" value="UniProtKB-SubCell"/>
</dbReference>
<accession>A0A3M2KT66</accession>
<evidence type="ECO:0000256" key="11">
    <source>
        <dbReference type="HAMAP-Rule" id="MF_01479"/>
    </source>
</evidence>
<dbReference type="InterPro" id="IPR034768">
    <property type="entry name" value="4FE4S_WBL"/>
</dbReference>
<evidence type="ECO:0000256" key="8">
    <source>
        <dbReference type="ARBA" id="ARBA00023125"/>
    </source>
</evidence>
<feature type="binding site" evidence="11">
    <location>
        <position position="31"/>
    </location>
    <ligand>
        <name>[4Fe-4S] cluster</name>
        <dbReference type="ChEBI" id="CHEBI:49883"/>
    </ligand>
</feature>
<keyword evidence="7 11" id="KW-0805">Transcription regulation</keyword>
<evidence type="ECO:0000256" key="6">
    <source>
        <dbReference type="ARBA" id="ARBA00023014"/>
    </source>
</evidence>
<dbReference type="Proteomes" id="UP000279275">
    <property type="component" value="Unassembled WGS sequence"/>
</dbReference>
<evidence type="ECO:0000256" key="4">
    <source>
        <dbReference type="ARBA" id="ARBA00022723"/>
    </source>
</evidence>
<evidence type="ECO:0000256" key="1">
    <source>
        <dbReference type="ARBA" id="ARBA00004496"/>
    </source>
</evidence>
<dbReference type="GO" id="GO:0045892">
    <property type="term" value="P:negative regulation of DNA-templated transcription"/>
    <property type="evidence" value="ECO:0007669"/>
    <property type="project" value="TreeGrafter"/>
</dbReference>
<dbReference type="HAMAP" id="MF_01479">
    <property type="entry name" value="WhiB"/>
    <property type="match status" value="1"/>
</dbReference>
<evidence type="ECO:0000256" key="2">
    <source>
        <dbReference type="ARBA" id="ARBA00006597"/>
    </source>
</evidence>
<proteinExistence type="inferred from homology"/>
<comment type="similarity">
    <text evidence="2 11">Belongs to the WhiB family.</text>
</comment>
<keyword evidence="6 11" id="KW-0411">Iron-sulfur</keyword>
<protein>
    <recommendedName>
        <fullName evidence="11">Transcriptional regulator WhiB</fullName>
    </recommendedName>
</protein>
<evidence type="ECO:0000256" key="7">
    <source>
        <dbReference type="ARBA" id="ARBA00023015"/>
    </source>
</evidence>
<feature type="binding site" evidence="11">
    <location>
        <position position="58"/>
    </location>
    <ligand>
        <name>[4Fe-4S] cluster</name>
        <dbReference type="ChEBI" id="CHEBI:49883"/>
    </ligand>
</feature>
<comment type="caution">
    <text evidence="13">The sequence shown here is derived from an EMBL/GenBank/DDBJ whole genome shotgun (WGS) entry which is preliminary data.</text>
</comment>
<evidence type="ECO:0000313" key="13">
    <source>
        <dbReference type="EMBL" id="RMI28852.1"/>
    </source>
</evidence>
<evidence type="ECO:0000256" key="10">
    <source>
        <dbReference type="ARBA" id="ARBA00023163"/>
    </source>
</evidence>
<feature type="binding site" evidence="11">
    <location>
        <position position="55"/>
    </location>
    <ligand>
        <name>[4Fe-4S] cluster</name>
        <dbReference type="ChEBI" id="CHEBI:49883"/>
    </ligand>
</feature>
<dbReference type="Pfam" id="PF02467">
    <property type="entry name" value="Whib"/>
    <property type="match status" value="1"/>
</dbReference>
<comment type="cofactor">
    <cofactor evidence="11">
        <name>[4Fe-4S] cluster</name>
        <dbReference type="ChEBI" id="CHEBI:49883"/>
    </cofactor>
    <text evidence="11">Binds 1 [4Fe-4S] cluster per subunit. Following nitrosylation of the [4Fe-4S] cluster binds 1 [4Fe-8(NO)] cluster per subunit.</text>
</comment>
<dbReference type="OrthoDB" id="4954884at2"/>
<comment type="function">
    <text evidence="11">Acts as a transcriptional regulator. Probably redox-responsive. The apo- but not holo-form probably binds DNA.</text>
</comment>